<evidence type="ECO:0000256" key="1">
    <source>
        <dbReference type="SAM" id="MobiDB-lite"/>
    </source>
</evidence>
<organism evidence="2 3">
    <name type="scientific">Halteria grandinella</name>
    <dbReference type="NCBI Taxonomy" id="5974"/>
    <lineage>
        <taxon>Eukaryota</taxon>
        <taxon>Sar</taxon>
        <taxon>Alveolata</taxon>
        <taxon>Ciliophora</taxon>
        <taxon>Intramacronucleata</taxon>
        <taxon>Spirotrichea</taxon>
        <taxon>Stichotrichia</taxon>
        <taxon>Sporadotrichida</taxon>
        <taxon>Halteriidae</taxon>
        <taxon>Halteria</taxon>
    </lineage>
</organism>
<accession>A0A8J8T110</accession>
<dbReference type="Pfam" id="PF07404">
    <property type="entry name" value="TEBP_beta"/>
    <property type="match status" value="1"/>
</dbReference>
<evidence type="ECO:0000313" key="3">
    <source>
        <dbReference type="Proteomes" id="UP000785679"/>
    </source>
</evidence>
<feature type="compositionally biased region" description="Basic and acidic residues" evidence="1">
    <location>
        <begin position="353"/>
        <end position="362"/>
    </location>
</feature>
<gene>
    <name evidence="2" type="ORF">FGO68_gene14574</name>
</gene>
<dbReference type="EMBL" id="RRYP01010682">
    <property type="protein sequence ID" value="TNV78229.1"/>
    <property type="molecule type" value="Genomic_DNA"/>
</dbReference>
<feature type="compositionally biased region" description="Low complexity" evidence="1">
    <location>
        <begin position="292"/>
        <end position="310"/>
    </location>
</feature>
<reference evidence="2" key="1">
    <citation type="submission" date="2019-06" db="EMBL/GenBank/DDBJ databases">
        <authorList>
            <person name="Zheng W."/>
        </authorList>
    </citation>
    <scope>NUCLEOTIDE SEQUENCE</scope>
    <source>
        <strain evidence="2">QDHG01</strain>
    </source>
</reference>
<protein>
    <submittedName>
        <fullName evidence="2">Uncharacterized protein</fullName>
    </submittedName>
</protein>
<proteinExistence type="predicted"/>
<feature type="compositionally biased region" description="Polar residues" evidence="1">
    <location>
        <begin position="342"/>
        <end position="351"/>
    </location>
</feature>
<sequence length="384" mass="42105">MSKKPQSTAKQVATPAIPHAKLGGPSAFKLLFSELLTTANADFSLLSKDYRKPLKCYVKESYPHFLVTDGYFFVEAAFTKEAYDEFRVKYGSAVKISQLADKVIVITSWVLDIRINGSEEKEASFTSYAGVEVRLVIESFKPNLQERLNPTRYPVNLFRDDEMKTVIRQFRHQLLLMSTSTGSNAKLPDFMKIEGGSVMKSKLSADCIVLTNLDEVTKTTVKAHKGGFQLLGMKEIADKEALPMEAPIAVEVKKQVPKVTGGAKKVLGKKVNKASAQKEDVKRIVSKVMQHTAPTKTAGKASKGKQSASKITPKIPVGKRSAAKAPNTNMPLPSEAGKGKNSKATTDNMSMTEFKKYLEWHEQKKKGGAAATAKSPGTAKRSKK</sequence>
<dbReference type="AlphaFoldDB" id="A0A8J8T110"/>
<feature type="compositionally biased region" description="Low complexity" evidence="1">
    <location>
        <begin position="368"/>
        <end position="384"/>
    </location>
</feature>
<dbReference type="InterPro" id="IPR012340">
    <property type="entry name" value="NA-bd_OB-fold"/>
</dbReference>
<name>A0A8J8T110_HALGN</name>
<dbReference type="GO" id="GO:0042162">
    <property type="term" value="F:telomeric DNA binding"/>
    <property type="evidence" value="ECO:0007669"/>
    <property type="project" value="InterPro"/>
</dbReference>
<evidence type="ECO:0000313" key="2">
    <source>
        <dbReference type="EMBL" id="TNV78229.1"/>
    </source>
</evidence>
<comment type="caution">
    <text evidence="2">The sequence shown here is derived from an EMBL/GenBank/DDBJ whole genome shotgun (WGS) entry which is preliminary data.</text>
</comment>
<dbReference type="GO" id="GO:0000781">
    <property type="term" value="C:chromosome, telomeric region"/>
    <property type="evidence" value="ECO:0007669"/>
    <property type="project" value="InterPro"/>
</dbReference>
<feature type="region of interest" description="Disordered" evidence="1">
    <location>
        <begin position="290"/>
        <end position="384"/>
    </location>
</feature>
<keyword evidence="3" id="KW-1185">Reference proteome</keyword>
<dbReference type="Gene3D" id="2.40.200.10">
    <property type="entry name" value="Telomere-binding Protein Beta Subunit, Chain"/>
    <property type="match status" value="1"/>
</dbReference>
<dbReference type="InterPro" id="IPR010874">
    <property type="entry name" value="TEBB"/>
</dbReference>
<dbReference type="Proteomes" id="UP000785679">
    <property type="component" value="Unassembled WGS sequence"/>
</dbReference>
<dbReference type="SUPFAM" id="SSF50249">
    <property type="entry name" value="Nucleic acid-binding proteins"/>
    <property type="match status" value="1"/>
</dbReference>
<dbReference type="InterPro" id="IPR023113">
    <property type="entry name" value="TEBP_beta_dom_sf"/>
</dbReference>